<dbReference type="SUPFAM" id="SSF52266">
    <property type="entry name" value="SGNH hydrolase"/>
    <property type="match status" value="1"/>
</dbReference>
<keyword evidence="1" id="KW-0732">Signal</keyword>
<evidence type="ECO:0000313" key="4">
    <source>
        <dbReference type="Proteomes" id="UP001597073"/>
    </source>
</evidence>
<dbReference type="Pfam" id="PF13472">
    <property type="entry name" value="Lipase_GDSL_2"/>
    <property type="match status" value="1"/>
</dbReference>
<proteinExistence type="predicted"/>
<organism evidence="3 4">
    <name type="scientific">Mucilaginibacter lutimaris</name>
    <dbReference type="NCBI Taxonomy" id="931629"/>
    <lineage>
        <taxon>Bacteria</taxon>
        <taxon>Pseudomonadati</taxon>
        <taxon>Bacteroidota</taxon>
        <taxon>Sphingobacteriia</taxon>
        <taxon>Sphingobacteriales</taxon>
        <taxon>Sphingobacteriaceae</taxon>
        <taxon>Mucilaginibacter</taxon>
    </lineage>
</organism>
<gene>
    <name evidence="3" type="ORF">ACFQZI_17550</name>
</gene>
<feature type="domain" description="SGNH hydrolase-type esterase" evidence="2">
    <location>
        <begin position="70"/>
        <end position="228"/>
    </location>
</feature>
<dbReference type="InterPro" id="IPR051532">
    <property type="entry name" value="Ester_Hydrolysis_Enzymes"/>
</dbReference>
<feature type="chain" id="PRO_5047304930" evidence="1">
    <location>
        <begin position="19"/>
        <end position="243"/>
    </location>
</feature>
<dbReference type="InterPro" id="IPR036514">
    <property type="entry name" value="SGNH_hydro_sf"/>
</dbReference>
<comment type="caution">
    <text evidence="3">The sequence shown here is derived from an EMBL/GenBank/DDBJ whole genome shotgun (WGS) entry which is preliminary data.</text>
</comment>
<accession>A0ABW2ZKJ7</accession>
<dbReference type="InterPro" id="IPR013830">
    <property type="entry name" value="SGNH_hydro"/>
</dbReference>
<protein>
    <submittedName>
        <fullName evidence="3">GDSL-type esterase/lipase family protein</fullName>
    </submittedName>
</protein>
<feature type="signal peptide" evidence="1">
    <location>
        <begin position="1"/>
        <end position="18"/>
    </location>
</feature>
<reference evidence="4" key="1">
    <citation type="journal article" date="2019" name="Int. J. Syst. Evol. Microbiol.">
        <title>The Global Catalogue of Microorganisms (GCM) 10K type strain sequencing project: providing services to taxonomists for standard genome sequencing and annotation.</title>
        <authorList>
            <consortium name="The Broad Institute Genomics Platform"/>
            <consortium name="The Broad Institute Genome Sequencing Center for Infectious Disease"/>
            <person name="Wu L."/>
            <person name="Ma J."/>
        </authorList>
    </citation>
    <scope>NUCLEOTIDE SEQUENCE [LARGE SCALE GENOMIC DNA]</scope>
    <source>
        <strain evidence="4">CCUG 60742</strain>
    </source>
</reference>
<sequence>MKLTYLLPLLLLTAPVFAQQKADSAKNIATVKNDYSDDWANLRHYEAENKTLPAPAPGEKRVVFLGSSIFEFWKTRMPEYFEAHKNYIDRGISGQIAPQLLIRFQQDVISLKPKAVIILAGSNDIAGTTGHVTNERILDNIKSMVELCRVHSIKPILCAYLPINEYPWRKGLQPAEKIISLNKAITAYAAKNKLILLDYYTPLVDDKKGTRAELTTDGVHPNAAGYKIMAKVTDKAIAKALNK</sequence>
<dbReference type="PANTHER" id="PTHR30383">
    <property type="entry name" value="THIOESTERASE 1/PROTEASE 1/LYSOPHOSPHOLIPASE L1"/>
    <property type="match status" value="1"/>
</dbReference>
<evidence type="ECO:0000313" key="3">
    <source>
        <dbReference type="EMBL" id="MFD0766671.1"/>
    </source>
</evidence>
<evidence type="ECO:0000259" key="2">
    <source>
        <dbReference type="Pfam" id="PF13472"/>
    </source>
</evidence>
<dbReference type="EMBL" id="JBHTIA010000012">
    <property type="protein sequence ID" value="MFD0766671.1"/>
    <property type="molecule type" value="Genomic_DNA"/>
</dbReference>
<dbReference type="RefSeq" id="WP_377144800.1">
    <property type="nucleotide sequence ID" value="NZ_JBHTIA010000012.1"/>
</dbReference>
<keyword evidence="4" id="KW-1185">Reference proteome</keyword>
<name>A0ABW2ZKJ7_9SPHI</name>
<evidence type="ECO:0000256" key="1">
    <source>
        <dbReference type="SAM" id="SignalP"/>
    </source>
</evidence>
<dbReference type="Gene3D" id="3.40.50.1110">
    <property type="entry name" value="SGNH hydrolase"/>
    <property type="match status" value="1"/>
</dbReference>
<dbReference type="Proteomes" id="UP001597073">
    <property type="component" value="Unassembled WGS sequence"/>
</dbReference>
<dbReference type="PANTHER" id="PTHR30383:SF5">
    <property type="entry name" value="SGNH HYDROLASE-TYPE ESTERASE DOMAIN-CONTAINING PROTEIN"/>
    <property type="match status" value="1"/>
</dbReference>